<dbReference type="Pfam" id="PF12805">
    <property type="entry name" value="FUSC-like"/>
    <property type="match status" value="1"/>
</dbReference>
<proteinExistence type="inferred from homology"/>
<dbReference type="AlphaFoldDB" id="A0AAN4W2K5"/>
<gene>
    <name evidence="10" type="ORF">PEDI_45040</name>
</gene>
<feature type="transmembrane region" description="Helical" evidence="7">
    <location>
        <begin position="88"/>
        <end position="105"/>
    </location>
</feature>
<comment type="similarity">
    <text evidence="6">Belongs to the YccS/YhfK family.</text>
</comment>
<organism evidence="10 11">
    <name type="scientific">Persicobacter diffluens</name>
    <dbReference type="NCBI Taxonomy" id="981"/>
    <lineage>
        <taxon>Bacteria</taxon>
        <taxon>Pseudomonadati</taxon>
        <taxon>Bacteroidota</taxon>
        <taxon>Cytophagia</taxon>
        <taxon>Cytophagales</taxon>
        <taxon>Persicobacteraceae</taxon>
        <taxon>Persicobacter</taxon>
    </lineage>
</organism>
<evidence type="ECO:0000256" key="3">
    <source>
        <dbReference type="ARBA" id="ARBA00022692"/>
    </source>
</evidence>
<dbReference type="RefSeq" id="WP_338239042.1">
    <property type="nucleotide sequence ID" value="NZ_BQKE01000003.1"/>
</dbReference>
<accession>A0AAN4W2K5</accession>
<feature type="transmembrane region" description="Helical" evidence="7">
    <location>
        <begin position="142"/>
        <end position="161"/>
    </location>
</feature>
<dbReference type="EMBL" id="BQKE01000003">
    <property type="protein sequence ID" value="GJM63952.1"/>
    <property type="molecule type" value="Genomic_DNA"/>
</dbReference>
<evidence type="ECO:0000313" key="10">
    <source>
        <dbReference type="EMBL" id="GJM63952.1"/>
    </source>
</evidence>
<dbReference type="GO" id="GO:0005886">
    <property type="term" value="C:plasma membrane"/>
    <property type="evidence" value="ECO:0007669"/>
    <property type="project" value="UniProtKB-SubCell"/>
</dbReference>
<feature type="transmembrane region" description="Helical" evidence="7">
    <location>
        <begin position="482"/>
        <end position="500"/>
    </location>
</feature>
<evidence type="ECO:0000259" key="8">
    <source>
        <dbReference type="Pfam" id="PF12805"/>
    </source>
</evidence>
<feature type="transmembrane region" description="Helical" evidence="7">
    <location>
        <begin position="12"/>
        <end position="34"/>
    </location>
</feature>
<dbReference type="Proteomes" id="UP001310022">
    <property type="component" value="Unassembled WGS sequence"/>
</dbReference>
<name>A0AAN4W2K5_9BACT</name>
<evidence type="ECO:0000259" key="9">
    <source>
        <dbReference type="Pfam" id="PF13515"/>
    </source>
</evidence>
<dbReference type="InterPro" id="IPR049453">
    <property type="entry name" value="Memb_transporter_dom"/>
</dbReference>
<keyword evidence="5 7" id="KW-0472">Membrane</keyword>
<keyword evidence="3 7" id="KW-0812">Transmembrane</keyword>
<comment type="subcellular location">
    <subcellularLocation>
        <location evidence="1">Cell membrane</location>
        <topology evidence="1">Multi-pass membrane protein</topology>
    </subcellularLocation>
</comment>
<feature type="domain" description="Integral membrane protein YccS N-terminal" evidence="8">
    <location>
        <begin position="75"/>
        <end position="344"/>
    </location>
</feature>
<evidence type="ECO:0000313" key="11">
    <source>
        <dbReference type="Proteomes" id="UP001310022"/>
    </source>
</evidence>
<feature type="transmembrane region" description="Helical" evidence="7">
    <location>
        <begin position="512"/>
        <end position="530"/>
    </location>
</feature>
<dbReference type="PANTHER" id="PTHR30509:SF9">
    <property type="entry name" value="MULTIDRUG RESISTANCE PROTEIN MDTO"/>
    <property type="match status" value="1"/>
</dbReference>
<feature type="transmembrane region" description="Helical" evidence="7">
    <location>
        <begin position="413"/>
        <end position="428"/>
    </location>
</feature>
<keyword evidence="4 7" id="KW-1133">Transmembrane helix</keyword>
<keyword evidence="2" id="KW-1003">Cell membrane</keyword>
<protein>
    <submittedName>
        <fullName evidence="10">Membrane protein</fullName>
    </submittedName>
</protein>
<comment type="caution">
    <text evidence="10">The sequence shown here is derived from an EMBL/GenBank/DDBJ whole genome shotgun (WGS) entry which is preliminary data.</text>
</comment>
<evidence type="ECO:0000256" key="1">
    <source>
        <dbReference type="ARBA" id="ARBA00004651"/>
    </source>
</evidence>
<evidence type="ECO:0000256" key="4">
    <source>
        <dbReference type="ARBA" id="ARBA00022989"/>
    </source>
</evidence>
<dbReference type="InterPro" id="IPR032692">
    <property type="entry name" value="YccS_N"/>
</dbReference>
<dbReference type="PANTHER" id="PTHR30509">
    <property type="entry name" value="P-HYDROXYBENZOIC ACID EFFLUX PUMP SUBUNIT-RELATED"/>
    <property type="match status" value="1"/>
</dbReference>
<feature type="domain" description="Integral membrane bound transporter" evidence="9">
    <location>
        <begin position="401"/>
        <end position="523"/>
    </location>
</feature>
<evidence type="ECO:0000256" key="6">
    <source>
        <dbReference type="ARBA" id="ARBA00043993"/>
    </source>
</evidence>
<evidence type="ECO:0000256" key="5">
    <source>
        <dbReference type="ARBA" id="ARBA00023136"/>
    </source>
</evidence>
<feature type="transmembrane region" description="Helical" evidence="7">
    <location>
        <begin position="64"/>
        <end position="82"/>
    </location>
</feature>
<sequence length="734" mass="83948">MRNFMDMNTLKKGNFALGVRITLATVLPVFWGFYSSDWNTAVPITLGALALGLSDSPGIFKERILGLTLNIFLLGITIFITGLLSSSFWFLVIWMVFGAFIWAMMAVYGNRYAVMGNAMLIGASYIMSTGKTVEGTVFWTQWMIAGATFYWLICIVLGRFGRYRGAEESLKSAFDTLSSFALLRASQLGKEPAQDQEILDQRIKVINALNRCRTELLDRRKGLKGGTKRGHKLGLVLWHLVDIFEMMSATHIDLKKLHTTFVGTKIMSQLEGVIYEYAQSLQQLGDLLPAGKAFSKYQDKNECLDHIFDEVNRHKLNDLEELAVEEFVATKNIIRNLREINWRLDRICRISTGDTSLEKEAIDFKKFATDSAPRDRFLAEMNIHSPFFRHAIRLSVAVLFCMVLGHFLGMEQLYWMVLTVIVIMKPNFSETKKRTFERFAGTVLGCGIASLLLTIFEGNPIVLLLCLTILSMGSFMWLGKNYGFGVLFLTPYVLILFSFVDEQSFHLIGVRFWDTLIASVIAFGVNYLVLPNFQKLSMSSHVQAMVVSMRKYLASFSKSFLQGETQETYKLDRKQVQLAQSKLNVAFHQMLTEPKSKQRRIDEVYALVIHTGNLLASMSTLAIYAEKMSGKYKDFGMEKIRKAILREFDDCLMILQNWTELEEDEEQQWELFDQMKQQLELIQEQRLSEIRSGNWDSDNQQRLADFQLLFDQWGSVYRQAHGLKQLCANFVKAG</sequence>
<keyword evidence="11" id="KW-1185">Reference proteome</keyword>
<evidence type="ECO:0000256" key="7">
    <source>
        <dbReference type="SAM" id="Phobius"/>
    </source>
</evidence>
<evidence type="ECO:0000256" key="2">
    <source>
        <dbReference type="ARBA" id="ARBA00022475"/>
    </source>
</evidence>
<dbReference type="Pfam" id="PF13515">
    <property type="entry name" value="FUSC_2"/>
    <property type="match status" value="1"/>
</dbReference>
<feature type="transmembrane region" description="Helical" evidence="7">
    <location>
        <begin position="440"/>
        <end position="470"/>
    </location>
</feature>
<reference evidence="10 11" key="1">
    <citation type="submission" date="2021-12" db="EMBL/GenBank/DDBJ databases">
        <title>Genome sequencing of bacteria with rrn-lacking chromosome and rrn-plasmid.</title>
        <authorList>
            <person name="Anda M."/>
            <person name="Iwasaki W."/>
        </authorList>
    </citation>
    <scope>NUCLEOTIDE SEQUENCE [LARGE SCALE GENOMIC DNA]</scope>
    <source>
        <strain evidence="10 11">NBRC 15940</strain>
    </source>
</reference>